<dbReference type="EMBL" id="CAXDID020000317">
    <property type="protein sequence ID" value="CAL6075947.1"/>
    <property type="molecule type" value="Genomic_DNA"/>
</dbReference>
<dbReference type="SMART" id="SM00365">
    <property type="entry name" value="LRR_SD22"/>
    <property type="match status" value="4"/>
</dbReference>
<sequence length="251" mass="29121">MYYCNLKNIDQIVKLVSLEVLAISSNYLQKIDSINLLVNLKELDLSQNESLDLTPLKNLVGLTQLNLGSCELTELSALKLLINLQLLDLSFNRGINITKLQYLKNLTHLNLEYCDLVSVCALTPLVNLEYLNVQDNQIVFLNINHLTKLKLFNIERNRININSLKQHPNYNLSVNNKRCFKITNQKKPSNEELFRAKTLKNVESSNILLKNAQNNYQIFKRLLNYFKIKYMRLLIKLILNSSRLQRPVSSK</sequence>
<dbReference type="EMBL" id="CATOUU010000634">
    <property type="protein sequence ID" value="CAI9936211.1"/>
    <property type="molecule type" value="Genomic_DNA"/>
</dbReference>
<keyword evidence="1" id="KW-0433">Leucine-rich repeat</keyword>
<keyword evidence="5" id="KW-1185">Reference proteome</keyword>
<comment type="caution">
    <text evidence="3">The sequence shown here is derived from an EMBL/GenBank/DDBJ whole genome shotgun (WGS) entry which is preliminary data.</text>
</comment>
<reference evidence="4 5" key="2">
    <citation type="submission" date="2024-07" db="EMBL/GenBank/DDBJ databases">
        <authorList>
            <person name="Akdeniz Z."/>
        </authorList>
    </citation>
    <scope>NUCLEOTIDE SEQUENCE [LARGE SCALE GENOMIC DNA]</scope>
</reference>
<evidence type="ECO:0000256" key="1">
    <source>
        <dbReference type="ARBA" id="ARBA00022614"/>
    </source>
</evidence>
<name>A0AA86PCE7_9EUKA</name>
<reference evidence="3" key="1">
    <citation type="submission" date="2023-06" db="EMBL/GenBank/DDBJ databases">
        <authorList>
            <person name="Kurt Z."/>
        </authorList>
    </citation>
    <scope>NUCLEOTIDE SEQUENCE</scope>
</reference>
<protein>
    <submittedName>
        <fullName evidence="3 4">Internalin-A</fullName>
    </submittedName>
</protein>
<dbReference type="PANTHER" id="PTHR46652">
    <property type="entry name" value="LEUCINE-RICH REPEAT AND IQ DOMAIN-CONTAINING PROTEIN 1-RELATED"/>
    <property type="match status" value="1"/>
</dbReference>
<accession>A0AA86PCE7</accession>
<dbReference type="InterPro" id="IPR050836">
    <property type="entry name" value="SDS22/Internalin_LRR"/>
</dbReference>
<organism evidence="3">
    <name type="scientific">Hexamita inflata</name>
    <dbReference type="NCBI Taxonomy" id="28002"/>
    <lineage>
        <taxon>Eukaryota</taxon>
        <taxon>Metamonada</taxon>
        <taxon>Diplomonadida</taxon>
        <taxon>Hexamitidae</taxon>
        <taxon>Hexamitinae</taxon>
        <taxon>Hexamita</taxon>
    </lineage>
</organism>
<evidence type="ECO:0000313" key="3">
    <source>
        <dbReference type="EMBL" id="CAI9936211.1"/>
    </source>
</evidence>
<dbReference type="Proteomes" id="UP001642409">
    <property type="component" value="Unassembled WGS sequence"/>
</dbReference>
<dbReference type="InterPro" id="IPR001611">
    <property type="entry name" value="Leu-rich_rpt"/>
</dbReference>
<gene>
    <name evidence="3" type="ORF">HINF_LOCUS23856</name>
    <name evidence="4" type="ORF">HINF_LOCUS57451</name>
</gene>
<keyword evidence="2" id="KW-0677">Repeat</keyword>
<evidence type="ECO:0000256" key="2">
    <source>
        <dbReference type="ARBA" id="ARBA00022737"/>
    </source>
</evidence>
<dbReference type="PANTHER" id="PTHR46652:SF3">
    <property type="entry name" value="LEUCINE-RICH REPEAT-CONTAINING PROTEIN 9"/>
    <property type="match status" value="1"/>
</dbReference>
<dbReference type="PROSITE" id="PS51450">
    <property type="entry name" value="LRR"/>
    <property type="match status" value="3"/>
</dbReference>
<evidence type="ECO:0000313" key="4">
    <source>
        <dbReference type="EMBL" id="CAL6075947.1"/>
    </source>
</evidence>
<dbReference type="SUPFAM" id="SSF52058">
    <property type="entry name" value="L domain-like"/>
    <property type="match status" value="1"/>
</dbReference>
<dbReference type="Gene3D" id="3.80.10.10">
    <property type="entry name" value="Ribonuclease Inhibitor"/>
    <property type="match status" value="1"/>
</dbReference>
<evidence type="ECO:0000313" key="5">
    <source>
        <dbReference type="Proteomes" id="UP001642409"/>
    </source>
</evidence>
<dbReference type="AlphaFoldDB" id="A0AA86PCE7"/>
<proteinExistence type="predicted"/>
<dbReference type="InterPro" id="IPR032675">
    <property type="entry name" value="LRR_dom_sf"/>
</dbReference>